<dbReference type="AlphaFoldDB" id="A0A8D1LE59"/>
<sequence length="130" mass="15136">MNMLNIANRQRNAEKNAMRYNLILVRMSMIKKKKQQQQIANVGEDVEKMESLYTISGNVNWCSHFGKQYGDFSKKQVELPYDPTNSCLAIYPKNKTKPLNQRDICIPLFIAKFFTVAKIWKQPKCPSTDE</sequence>
<proteinExistence type="predicted"/>
<organism evidence="1 2">
    <name type="scientific">Sus scrofa</name>
    <name type="common">Pig</name>
    <dbReference type="NCBI Taxonomy" id="9823"/>
    <lineage>
        <taxon>Eukaryota</taxon>
        <taxon>Metazoa</taxon>
        <taxon>Chordata</taxon>
        <taxon>Craniata</taxon>
        <taxon>Vertebrata</taxon>
        <taxon>Euteleostomi</taxon>
        <taxon>Mammalia</taxon>
        <taxon>Eutheria</taxon>
        <taxon>Laurasiatheria</taxon>
        <taxon>Artiodactyla</taxon>
        <taxon>Suina</taxon>
        <taxon>Suidae</taxon>
        <taxon>Sus</taxon>
    </lineage>
</organism>
<name>A0A8D1LE59_PIG</name>
<reference evidence="1" key="1">
    <citation type="submission" date="2025-08" db="UniProtKB">
        <authorList>
            <consortium name="Ensembl"/>
        </authorList>
    </citation>
    <scope>IDENTIFICATION</scope>
</reference>
<evidence type="ECO:0000313" key="1">
    <source>
        <dbReference type="Ensembl" id="ENSSSCP00050005139.1"/>
    </source>
</evidence>
<accession>A0A8D1LE59</accession>
<dbReference type="Ensembl" id="ENSSSCT00050012295.1">
    <property type="protein sequence ID" value="ENSSSCP00050005139.1"/>
    <property type="gene ID" value="ENSSSCG00050009114.1"/>
</dbReference>
<protein>
    <submittedName>
        <fullName evidence="1">Uncharacterized protein</fullName>
    </submittedName>
</protein>
<evidence type="ECO:0000313" key="2">
    <source>
        <dbReference type="Proteomes" id="UP000694571"/>
    </source>
</evidence>
<dbReference type="Proteomes" id="UP000694571">
    <property type="component" value="Unplaced"/>
</dbReference>